<dbReference type="Pfam" id="PF05622">
    <property type="entry name" value="HOOK"/>
    <property type="match status" value="1"/>
</dbReference>
<feature type="domain" description="Hook C-terminal" evidence="6">
    <location>
        <begin position="226"/>
        <end position="605"/>
    </location>
</feature>
<feature type="coiled-coil region" evidence="4">
    <location>
        <begin position="580"/>
        <end position="607"/>
    </location>
</feature>
<dbReference type="GO" id="GO:0031122">
    <property type="term" value="P:cytoplasmic microtubule organization"/>
    <property type="evidence" value="ECO:0007669"/>
    <property type="project" value="InterPro"/>
</dbReference>
<dbReference type="GO" id="GO:0005815">
    <property type="term" value="C:microtubule organizing center"/>
    <property type="evidence" value="ECO:0007669"/>
    <property type="project" value="TreeGrafter"/>
</dbReference>
<dbReference type="PANTHER" id="PTHR18947">
    <property type="entry name" value="HOOK PROTEINS"/>
    <property type="match status" value="1"/>
</dbReference>
<dbReference type="AlphaFoldDB" id="A0A9P6VVN0"/>
<organism evidence="8 9">
    <name type="scientific">Rhodotorula mucilaginosa</name>
    <name type="common">Yeast</name>
    <name type="synonym">Rhodotorula rubra</name>
    <dbReference type="NCBI Taxonomy" id="5537"/>
    <lineage>
        <taxon>Eukaryota</taxon>
        <taxon>Fungi</taxon>
        <taxon>Dikarya</taxon>
        <taxon>Basidiomycota</taxon>
        <taxon>Pucciniomycotina</taxon>
        <taxon>Microbotryomycetes</taxon>
        <taxon>Sporidiobolales</taxon>
        <taxon>Sporidiobolaceae</taxon>
        <taxon>Rhodotorula</taxon>
    </lineage>
</organism>
<feature type="region of interest" description="Disordered" evidence="5">
    <location>
        <begin position="888"/>
        <end position="919"/>
    </location>
</feature>
<keyword evidence="9" id="KW-1185">Reference proteome</keyword>
<feature type="region of interest" description="Disordered" evidence="5">
    <location>
        <begin position="452"/>
        <end position="483"/>
    </location>
</feature>
<dbReference type="GO" id="GO:0030705">
    <property type="term" value="P:cytoskeleton-dependent intracellular transport"/>
    <property type="evidence" value="ECO:0007669"/>
    <property type="project" value="InterPro"/>
</dbReference>
<comment type="caution">
    <text evidence="8">The sequence shown here is derived from an EMBL/GenBank/DDBJ whole genome shotgun (WGS) entry which is preliminary data.</text>
</comment>
<name>A0A9P6VVN0_RHOMI</name>
<dbReference type="Gene3D" id="1.10.418.10">
    <property type="entry name" value="Calponin-like domain"/>
    <property type="match status" value="1"/>
</dbReference>
<dbReference type="Pfam" id="PF19047">
    <property type="entry name" value="HOOK_N"/>
    <property type="match status" value="1"/>
</dbReference>
<dbReference type="InterPro" id="IPR008636">
    <property type="entry name" value="Hook_C"/>
</dbReference>
<proteinExistence type="predicted"/>
<dbReference type="OrthoDB" id="49395at2759"/>
<dbReference type="SUPFAM" id="SSF116907">
    <property type="entry name" value="Hook domain"/>
    <property type="match status" value="1"/>
</dbReference>
<evidence type="ECO:0000256" key="4">
    <source>
        <dbReference type="SAM" id="Coils"/>
    </source>
</evidence>
<accession>A0A9P6VVN0</accession>
<evidence type="ECO:0000313" key="8">
    <source>
        <dbReference type="EMBL" id="KAG0655037.1"/>
    </source>
</evidence>
<dbReference type="Proteomes" id="UP000777482">
    <property type="component" value="Unassembled WGS sequence"/>
</dbReference>
<dbReference type="CDD" id="cd22211">
    <property type="entry name" value="HkD_SF"/>
    <property type="match status" value="1"/>
</dbReference>
<dbReference type="InterPro" id="IPR036872">
    <property type="entry name" value="CH_dom_sf"/>
</dbReference>
<evidence type="ECO:0008006" key="10">
    <source>
        <dbReference type="Google" id="ProtNLM"/>
    </source>
</evidence>
<evidence type="ECO:0000256" key="5">
    <source>
        <dbReference type="SAM" id="MobiDB-lite"/>
    </source>
</evidence>
<evidence type="ECO:0000259" key="6">
    <source>
        <dbReference type="Pfam" id="PF05622"/>
    </source>
</evidence>
<evidence type="ECO:0000259" key="7">
    <source>
        <dbReference type="Pfam" id="PF19047"/>
    </source>
</evidence>
<dbReference type="GO" id="GO:0051959">
    <property type="term" value="F:dynein light intermediate chain binding"/>
    <property type="evidence" value="ECO:0007669"/>
    <property type="project" value="TreeGrafter"/>
</dbReference>
<dbReference type="GO" id="GO:0005737">
    <property type="term" value="C:cytoplasm"/>
    <property type="evidence" value="ECO:0007669"/>
    <property type="project" value="UniProtKB-SubCell"/>
</dbReference>
<feature type="coiled-coil region" evidence="4">
    <location>
        <begin position="637"/>
        <end position="730"/>
    </location>
</feature>
<protein>
    <recommendedName>
        <fullName evidence="10">HOOK N-terminal domain-containing protein</fullName>
    </recommendedName>
</protein>
<dbReference type="EMBL" id="PUHQ01000131">
    <property type="protein sequence ID" value="KAG0655037.1"/>
    <property type="molecule type" value="Genomic_DNA"/>
</dbReference>
<evidence type="ECO:0000256" key="1">
    <source>
        <dbReference type="ARBA" id="ARBA00004496"/>
    </source>
</evidence>
<sequence length="919" mass="102987">MASTTAAPRKSLFSSLASTADHQQLPAALVEWVHAQPAGGGTASLRIEDGTSGLDELKDGVRLAEIVAQIDPDYFSSLIGENGGTSANALSDNWILRFNYLKKLYRLIVRYFEEILRASTANLLTPNLRLVAKHDPRESDDEVCKLIGLVLALTVQSPKKQEHIARIQKLDEWVMSKVRPVEILEEVEAEEAANNDDDEADDFYTIRHEKSRIMHDKEALQILYDELAAQFSCLKDEHEETLGTLAVSEAKAVELNQRLEKAERERPDHTLKAEIERLRAELQRTATQLGEAEQVVDSQTQIIDDLTRQADDLTPRAEEATRLKDQVDEYRHTSERAKKQENVIEKYKKKLEEAAETKRMLKALEEQNADLLDRNATLEDDYAKAAAYQPLLDSYKSKVDALESKSTSLQREMDRLQLDLERTREELVQAEEERRKQAEKVALYEERMRELDEGAGKSVGMRRSSTGGGTSLEDGGGGDDLDDALSGVTTTTTDLKLRIHRLERQLAQAQQGGHGTDPQPAVVLQNLLEDANRLKDQVQEEYLAEHREKLVLRARLDEIMSGKSALGDGPEATLALRQRLNETVSELDQLRTAHAALEVRCTELDRELTIAKSDLALVNLDQLEALHALRASVSSEKTTLEAQVDQLRTTLREAEDKARLQLEQVNRLLSDKVDLQGDGLAVRDRAIEREEELRSARAALAAHEADADKLAALEREKSDLLDKVQKMKEFIKQQDKLLRTEQAKAKEPVANADETVLRDQLSKLKDELARQKAKAAEAEATYRREQQTMLAAWHDLGLKTMRERVVSAAASSPSNKQQQRPYQPQSWLKTYLTSCRLMLASQLSRELKADGPIANQRWSDACLVSIAGAPYARLSINDTIPSDVAMQAHPSRAPHSIAAKSARGREAGGENLKPKIRSR</sequence>
<evidence type="ECO:0000256" key="3">
    <source>
        <dbReference type="ARBA" id="ARBA00023054"/>
    </source>
</evidence>
<evidence type="ECO:0000313" key="9">
    <source>
        <dbReference type="Proteomes" id="UP000777482"/>
    </source>
</evidence>
<dbReference type="GO" id="GO:0008017">
    <property type="term" value="F:microtubule binding"/>
    <property type="evidence" value="ECO:0007669"/>
    <property type="project" value="InterPro"/>
</dbReference>
<feature type="domain" description="HOOK N-terminal" evidence="7">
    <location>
        <begin position="50"/>
        <end position="178"/>
    </location>
</feature>
<gene>
    <name evidence="8" type="ORF">C6P46_001283</name>
</gene>
<keyword evidence="2" id="KW-0963">Cytoplasm</keyword>
<feature type="coiled-coil region" evidence="4">
    <location>
        <begin position="217"/>
        <end position="447"/>
    </location>
</feature>
<feature type="coiled-coil region" evidence="4">
    <location>
        <begin position="492"/>
        <end position="548"/>
    </location>
</feature>
<dbReference type="PANTHER" id="PTHR18947:SF28">
    <property type="entry name" value="GIRDIN, ISOFORM A"/>
    <property type="match status" value="1"/>
</dbReference>
<dbReference type="Gene3D" id="1.20.5.1160">
    <property type="entry name" value="Vasodilator-stimulated phosphoprotein"/>
    <property type="match status" value="1"/>
</dbReference>
<keyword evidence="3 4" id="KW-0175">Coiled coil</keyword>
<comment type="subcellular location">
    <subcellularLocation>
        <location evidence="1">Cytoplasm</location>
    </subcellularLocation>
</comment>
<dbReference type="InterPro" id="IPR043936">
    <property type="entry name" value="HOOK_N"/>
</dbReference>
<feature type="coiled-coil region" evidence="4">
    <location>
        <begin position="754"/>
        <end position="788"/>
    </location>
</feature>
<reference evidence="8 9" key="1">
    <citation type="submission" date="2020-11" db="EMBL/GenBank/DDBJ databases">
        <title>Kefir isolates.</title>
        <authorList>
            <person name="Marcisauskas S."/>
            <person name="Kim Y."/>
            <person name="Blasche S."/>
        </authorList>
    </citation>
    <scope>NUCLEOTIDE SEQUENCE [LARGE SCALE GENOMIC DNA]</scope>
    <source>
        <strain evidence="8 9">KR</strain>
    </source>
</reference>
<evidence type="ECO:0000256" key="2">
    <source>
        <dbReference type="ARBA" id="ARBA00022490"/>
    </source>
</evidence>